<evidence type="ECO:0000313" key="1">
    <source>
        <dbReference type="EMBL" id="JAE34380.1"/>
    </source>
</evidence>
<organism evidence="1">
    <name type="scientific">Arundo donax</name>
    <name type="common">Giant reed</name>
    <name type="synonym">Donax arundinaceus</name>
    <dbReference type="NCBI Taxonomy" id="35708"/>
    <lineage>
        <taxon>Eukaryota</taxon>
        <taxon>Viridiplantae</taxon>
        <taxon>Streptophyta</taxon>
        <taxon>Embryophyta</taxon>
        <taxon>Tracheophyta</taxon>
        <taxon>Spermatophyta</taxon>
        <taxon>Magnoliopsida</taxon>
        <taxon>Liliopsida</taxon>
        <taxon>Poales</taxon>
        <taxon>Poaceae</taxon>
        <taxon>PACMAD clade</taxon>
        <taxon>Arundinoideae</taxon>
        <taxon>Arundineae</taxon>
        <taxon>Arundo</taxon>
    </lineage>
</organism>
<proteinExistence type="predicted"/>
<reference evidence="1" key="2">
    <citation type="journal article" date="2015" name="Data Brief">
        <title>Shoot transcriptome of the giant reed, Arundo donax.</title>
        <authorList>
            <person name="Barrero R.A."/>
            <person name="Guerrero F.D."/>
            <person name="Moolhuijzen P."/>
            <person name="Goolsby J.A."/>
            <person name="Tidwell J."/>
            <person name="Bellgard S.E."/>
            <person name="Bellgard M.I."/>
        </authorList>
    </citation>
    <scope>NUCLEOTIDE SEQUENCE</scope>
    <source>
        <tissue evidence="1">Shoot tissue taken approximately 20 cm above the soil surface</tissue>
    </source>
</reference>
<protein>
    <submittedName>
        <fullName evidence="1">Uncharacterized protein</fullName>
    </submittedName>
</protein>
<sequence>MAIFCCRRRNCRLVAKRTDGP</sequence>
<dbReference type="AlphaFoldDB" id="A0A0A9HB12"/>
<accession>A0A0A9HB12</accession>
<reference evidence="1" key="1">
    <citation type="submission" date="2014-09" db="EMBL/GenBank/DDBJ databases">
        <authorList>
            <person name="Magalhaes I.L.F."/>
            <person name="Oliveira U."/>
            <person name="Santos F.R."/>
            <person name="Vidigal T.H.D.A."/>
            <person name="Brescovit A.D."/>
            <person name="Santos A.J."/>
        </authorList>
    </citation>
    <scope>NUCLEOTIDE SEQUENCE</scope>
    <source>
        <tissue evidence="1">Shoot tissue taken approximately 20 cm above the soil surface</tissue>
    </source>
</reference>
<name>A0A0A9HB12_ARUDO</name>
<dbReference type="EMBL" id="GBRH01163516">
    <property type="protein sequence ID" value="JAE34380.1"/>
    <property type="molecule type" value="Transcribed_RNA"/>
</dbReference>